<feature type="region of interest" description="Disordered" evidence="2">
    <location>
        <begin position="24"/>
        <end position="94"/>
    </location>
</feature>
<accession>A0A146FSF5</accession>
<dbReference type="VEuPathDB" id="FungiDB:ASPFODRAFT_158683"/>
<dbReference type="EMBL" id="BCWF01000025">
    <property type="protein sequence ID" value="GAT28535.1"/>
    <property type="molecule type" value="Genomic_DNA"/>
</dbReference>
<proteinExistence type="predicted"/>
<evidence type="ECO:0000256" key="2">
    <source>
        <dbReference type="SAM" id="MobiDB-lite"/>
    </source>
</evidence>
<protein>
    <submittedName>
        <fullName evidence="3">Similar to An08g05960</fullName>
    </submittedName>
</protein>
<gene>
    <name evidence="3" type="ORF">RIB2604_02601760</name>
</gene>
<dbReference type="AlphaFoldDB" id="A0A146FSF5"/>
<comment type="caution">
    <text evidence="3">The sequence shown here is derived from an EMBL/GenBank/DDBJ whole genome shotgun (WGS) entry which is preliminary data.</text>
</comment>
<evidence type="ECO:0000313" key="4">
    <source>
        <dbReference type="Proteomes" id="UP000075230"/>
    </source>
</evidence>
<feature type="compositionally biased region" description="Basic and acidic residues" evidence="2">
    <location>
        <begin position="61"/>
        <end position="94"/>
    </location>
</feature>
<evidence type="ECO:0000313" key="3">
    <source>
        <dbReference type="EMBL" id="GAT28535.1"/>
    </source>
</evidence>
<feature type="coiled-coil region" evidence="1">
    <location>
        <begin position="204"/>
        <end position="238"/>
    </location>
</feature>
<dbReference type="Proteomes" id="UP000075230">
    <property type="component" value="Unassembled WGS sequence"/>
</dbReference>
<feature type="compositionally biased region" description="Polar residues" evidence="2">
    <location>
        <begin position="24"/>
        <end position="36"/>
    </location>
</feature>
<feature type="compositionally biased region" description="Polar residues" evidence="2">
    <location>
        <begin position="525"/>
        <end position="540"/>
    </location>
</feature>
<sequence length="659" mass="74064">MQLRKSIRPPERFNQDQFYSPCTQRSLRVPQSQDCIHSTPFDPNLPPAAFPTLDHPSPPSLRDKERGHWKGQEADLSKRPRGQEKDDECTENKRVRGVDTGVQIRPPASGQNCILDNGDFDPVYRRNMTILANVGREPSIERYLMDSDMDVAMNDAPDEEDIEAPSATASVRPCKWGDLSPQIQVEIIDNMLQEFDWPTTCHLLGLTAEEREETQQNIRQWNRQAKQEDIQLEDMRERQLKALLRVDNTKSGHNRVPHQGIFSKISRQVSGQLQNQIDSDISMCQASDLLDAKLFLRMRGLDRKYAGEWGNGTSAWQALEDDDIEPCLDDDQRTHQRLVDCAEFDATGLSAQGDENANVPDPDDNCTIQAYEMAKYCPNSERNKYLHKFRFNKPRQCNGDSQPRHKVVYYDPRGSEPCRLSVGAEKAAHVCDTRWRIPKLVSRPWEMPLTSLSFNGPRPILGTFYNTHGNKHDARRSQNAAFVPPTRLPYGSMTDRRAGQTAFSSGPDPRHGSSATEVRKEIPLRSSSGSTYATLSESGKTPSLVIWTPKATPNTAVSTISPDCLPADENKQSPHVTSAPQSPLEAKKVLRESAAQNSGHEVLTEDSRLGTPPKRPVESLVSKENKVHSSKKLSDGDDSSQDSHDNDYDEVVCSRSQRA</sequence>
<organism evidence="3 4">
    <name type="scientific">Aspergillus kawachii</name>
    <name type="common">White koji mold</name>
    <name type="synonym">Aspergillus awamori var. kawachi</name>
    <dbReference type="NCBI Taxonomy" id="1069201"/>
    <lineage>
        <taxon>Eukaryota</taxon>
        <taxon>Fungi</taxon>
        <taxon>Dikarya</taxon>
        <taxon>Ascomycota</taxon>
        <taxon>Pezizomycotina</taxon>
        <taxon>Eurotiomycetes</taxon>
        <taxon>Eurotiomycetidae</taxon>
        <taxon>Eurotiales</taxon>
        <taxon>Aspergillaceae</taxon>
        <taxon>Aspergillus</taxon>
        <taxon>Aspergillus subgen. Circumdati</taxon>
    </lineage>
</organism>
<reference evidence="4" key="2">
    <citation type="submission" date="2016-02" db="EMBL/GenBank/DDBJ databases">
        <title>Genome sequencing of Aspergillus luchuensis NBRC 4314.</title>
        <authorList>
            <person name="Yamada O."/>
        </authorList>
    </citation>
    <scope>NUCLEOTIDE SEQUENCE [LARGE SCALE GENOMIC DNA]</scope>
    <source>
        <strain evidence="4">RIB 2604</strain>
    </source>
</reference>
<keyword evidence="1" id="KW-0175">Coiled coil</keyword>
<feature type="compositionally biased region" description="Basic and acidic residues" evidence="2">
    <location>
        <begin position="615"/>
        <end position="646"/>
    </location>
</feature>
<name>A0A146FSF5_ASPKA</name>
<evidence type="ECO:0000256" key="1">
    <source>
        <dbReference type="SAM" id="Coils"/>
    </source>
</evidence>
<reference evidence="3 4" key="1">
    <citation type="journal article" date="2016" name="DNA Res.">
        <title>Genome sequence of Aspergillus luchuensis NBRC 4314.</title>
        <authorList>
            <person name="Yamada O."/>
            <person name="Machida M."/>
            <person name="Hosoyama A."/>
            <person name="Goto M."/>
            <person name="Takahashi T."/>
            <person name="Futagami T."/>
            <person name="Yamagata Y."/>
            <person name="Takeuchi M."/>
            <person name="Kobayashi T."/>
            <person name="Koike H."/>
            <person name="Abe K."/>
            <person name="Asai K."/>
            <person name="Arita M."/>
            <person name="Fujita N."/>
            <person name="Fukuda K."/>
            <person name="Higa K."/>
            <person name="Horikawa H."/>
            <person name="Ishikawa T."/>
            <person name="Jinno K."/>
            <person name="Kato Y."/>
            <person name="Kirimura K."/>
            <person name="Mizutani O."/>
            <person name="Nakasone K."/>
            <person name="Sano M."/>
            <person name="Shiraishi Y."/>
            <person name="Tsukahara M."/>
            <person name="Gomi K."/>
        </authorList>
    </citation>
    <scope>NUCLEOTIDE SEQUENCE [LARGE SCALE GENOMIC DNA]</scope>
    <source>
        <strain evidence="3 4">RIB 2604</strain>
    </source>
</reference>
<feature type="region of interest" description="Disordered" evidence="2">
    <location>
        <begin position="483"/>
        <end position="540"/>
    </location>
</feature>
<feature type="region of interest" description="Disordered" evidence="2">
    <location>
        <begin position="558"/>
        <end position="659"/>
    </location>
</feature>